<gene>
    <name evidence="1" type="ORF">CHM34_06875</name>
</gene>
<protein>
    <recommendedName>
        <fullName evidence="3">HK97 gp10 family phage protein</fullName>
    </recommendedName>
</protein>
<dbReference type="OrthoDB" id="2893000at2"/>
<comment type="caution">
    <text evidence="1">The sequence shown here is derived from an EMBL/GenBank/DDBJ whole genome shotgun (WGS) entry which is preliminary data.</text>
</comment>
<accession>A0A235B8C2</accession>
<evidence type="ECO:0000313" key="2">
    <source>
        <dbReference type="Proteomes" id="UP000215459"/>
    </source>
</evidence>
<dbReference type="Proteomes" id="UP000215459">
    <property type="component" value="Unassembled WGS sequence"/>
</dbReference>
<dbReference type="RefSeq" id="WP_094263849.1">
    <property type="nucleotide sequence ID" value="NZ_NOWF01000003.1"/>
</dbReference>
<evidence type="ECO:0000313" key="1">
    <source>
        <dbReference type="EMBL" id="OYD08544.1"/>
    </source>
</evidence>
<name>A0A235B8C2_9BACL</name>
<dbReference type="AlphaFoldDB" id="A0A235B8C2"/>
<keyword evidence="2" id="KW-1185">Reference proteome</keyword>
<sequence length="142" mass="15175">MRIKVKVDTKNIGRASKAAIEAAYQSTQDCGQDLARASSGAAPHDKGILEKSYSVLPRKDGTGGSVTVRYAAYERGYNYAIKMHEGTYNLGEGSRSKGGGTGMSGTNYSVGPKFLERPLRGEAETYKDFIRNQVAVAVAAFG</sequence>
<dbReference type="EMBL" id="NOWF01000003">
    <property type="protein sequence ID" value="OYD08544.1"/>
    <property type="molecule type" value="Genomic_DNA"/>
</dbReference>
<reference evidence="1 2" key="1">
    <citation type="submission" date="2017-07" db="EMBL/GenBank/DDBJ databases">
        <title>The genome sequence of Paludifilum halophilum highlights mechanisms for microbial adaptation to high salt environemnts.</title>
        <authorList>
            <person name="Belbahri L."/>
        </authorList>
    </citation>
    <scope>NUCLEOTIDE SEQUENCE [LARGE SCALE GENOMIC DNA]</scope>
    <source>
        <strain evidence="1 2">DSM 102817</strain>
    </source>
</reference>
<evidence type="ECO:0008006" key="3">
    <source>
        <dbReference type="Google" id="ProtNLM"/>
    </source>
</evidence>
<proteinExistence type="predicted"/>
<organism evidence="1 2">
    <name type="scientific">Paludifilum halophilum</name>
    <dbReference type="NCBI Taxonomy" id="1642702"/>
    <lineage>
        <taxon>Bacteria</taxon>
        <taxon>Bacillati</taxon>
        <taxon>Bacillota</taxon>
        <taxon>Bacilli</taxon>
        <taxon>Bacillales</taxon>
        <taxon>Thermoactinomycetaceae</taxon>
        <taxon>Paludifilum</taxon>
    </lineage>
</organism>